<keyword evidence="1" id="KW-0472">Membrane</keyword>
<name>A0ABS5SVT7_9GAMM</name>
<organism evidence="2 3">
    <name type="scientific">Rosenbergiella gaditana</name>
    <dbReference type="NCBI Taxonomy" id="2726987"/>
    <lineage>
        <taxon>Bacteria</taxon>
        <taxon>Pseudomonadati</taxon>
        <taxon>Pseudomonadota</taxon>
        <taxon>Gammaproteobacteria</taxon>
        <taxon>Enterobacterales</taxon>
        <taxon>Erwiniaceae</taxon>
        <taxon>Rosenbergiella</taxon>
    </lineage>
</organism>
<feature type="transmembrane region" description="Helical" evidence="1">
    <location>
        <begin position="77"/>
        <end position="97"/>
    </location>
</feature>
<dbReference type="EMBL" id="JABBFR010000002">
    <property type="protein sequence ID" value="MBT0723360.1"/>
    <property type="molecule type" value="Genomic_DNA"/>
</dbReference>
<comment type="caution">
    <text evidence="2">The sequence shown here is derived from an EMBL/GenBank/DDBJ whole genome shotgun (WGS) entry which is preliminary data.</text>
</comment>
<feature type="transmembrane region" description="Helical" evidence="1">
    <location>
        <begin position="53"/>
        <end position="71"/>
    </location>
</feature>
<protein>
    <submittedName>
        <fullName evidence="2">DUF805 domain-containing protein</fullName>
    </submittedName>
</protein>
<dbReference type="Proteomes" id="UP000790096">
    <property type="component" value="Unassembled WGS sequence"/>
</dbReference>
<evidence type="ECO:0000313" key="2">
    <source>
        <dbReference type="EMBL" id="MBT0723360.1"/>
    </source>
</evidence>
<dbReference type="InterPro" id="IPR008523">
    <property type="entry name" value="DUF805"/>
</dbReference>
<keyword evidence="3" id="KW-1185">Reference proteome</keyword>
<evidence type="ECO:0000313" key="3">
    <source>
        <dbReference type="Proteomes" id="UP000790096"/>
    </source>
</evidence>
<dbReference type="Pfam" id="PF05656">
    <property type="entry name" value="DUF805"/>
    <property type="match status" value="1"/>
</dbReference>
<proteinExistence type="predicted"/>
<feature type="transmembrane region" description="Helical" evidence="1">
    <location>
        <begin position="24"/>
        <end position="41"/>
    </location>
</feature>
<accession>A0ABS5SVT7</accession>
<reference evidence="2 3" key="1">
    <citation type="submission" date="2020-04" db="EMBL/GenBank/DDBJ databases">
        <title>Genome sequencing of Rosenbergiella species.</title>
        <authorList>
            <person name="Alvarez-Perez S."/>
            <person name="Lievens B."/>
        </authorList>
    </citation>
    <scope>NUCLEOTIDE SEQUENCE [LARGE SCALE GENOMIC DNA]</scope>
    <source>
        <strain evidence="2 3">S61</strain>
    </source>
</reference>
<gene>
    <name evidence="2" type="ORF">HH682_02640</name>
</gene>
<sequence>MALLIAVLGGYRKTFTYRGVEGRAAYTLFLLLQSLWFSLYLKHIFSTPNTIGVLPLLLFILPLLSLASRRINDAGYSHWLFIGVLFAPYLFFIFLCFPKSSHRKARQ</sequence>
<keyword evidence="1" id="KW-1133">Transmembrane helix</keyword>
<evidence type="ECO:0000256" key="1">
    <source>
        <dbReference type="SAM" id="Phobius"/>
    </source>
</evidence>
<keyword evidence="1" id="KW-0812">Transmembrane</keyword>